<proteinExistence type="predicted"/>
<evidence type="ECO:0000313" key="2">
    <source>
        <dbReference type="EMBL" id="KAF1763218.1"/>
    </source>
</evidence>
<keyword evidence="1" id="KW-0732">Signal</keyword>
<evidence type="ECO:0008006" key="4">
    <source>
        <dbReference type="Google" id="ProtNLM"/>
    </source>
</evidence>
<protein>
    <recommendedName>
        <fullName evidence="4">Secreted protein</fullName>
    </recommendedName>
</protein>
<dbReference type="Proteomes" id="UP000483820">
    <property type="component" value="Chromosome III"/>
</dbReference>
<reference evidence="2 3" key="1">
    <citation type="submission" date="2019-12" db="EMBL/GenBank/DDBJ databases">
        <title>Chromosome-level assembly of the Caenorhabditis remanei genome.</title>
        <authorList>
            <person name="Teterina A.A."/>
            <person name="Willis J.H."/>
            <person name="Phillips P.C."/>
        </authorList>
    </citation>
    <scope>NUCLEOTIDE SEQUENCE [LARGE SCALE GENOMIC DNA]</scope>
    <source>
        <strain evidence="2 3">PX506</strain>
        <tissue evidence="2">Whole organism</tissue>
    </source>
</reference>
<dbReference type="KEGG" id="crq:GCK72_011484"/>
<feature type="chain" id="PRO_5025601403" description="Secreted protein" evidence="1">
    <location>
        <begin position="18"/>
        <end position="80"/>
    </location>
</feature>
<dbReference type="CTD" id="78775217"/>
<sequence length="80" mass="8860">MFLAFFSGLSIVQYLWTRESQCSTTNIVRHSAQVVFSGNDGPFDTTSIGSICLRWGNKERKCCTITLAIINQLSGNGLRV</sequence>
<dbReference type="GeneID" id="78775217"/>
<organism evidence="2 3">
    <name type="scientific">Caenorhabditis remanei</name>
    <name type="common">Caenorhabditis vulgaris</name>
    <dbReference type="NCBI Taxonomy" id="31234"/>
    <lineage>
        <taxon>Eukaryota</taxon>
        <taxon>Metazoa</taxon>
        <taxon>Ecdysozoa</taxon>
        <taxon>Nematoda</taxon>
        <taxon>Chromadorea</taxon>
        <taxon>Rhabditida</taxon>
        <taxon>Rhabditina</taxon>
        <taxon>Rhabditomorpha</taxon>
        <taxon>Rhabditoidea</taxon>
        <taxon>Rhabditidae</taxon>
        <taxon>Peloderinae</taxon>
        <taxon>Caenorhabditis</taxon>
    </lineage>
</organism>
<evidence type="ECO:0000313" key="3">
    <source>
        <dbReference type="Proteomes" id="UP000483820"/>
    </source>
</evidence>
<gene>
    <name evidence="2" type="ORF">GCK72_011484</name>
</gene>
<feature type="signal peptide" evidence="1">
    <location>
        <begin position="1"/>
        <end position="17"/>
    </location>
</feature>
<dbReference type="RefSeq" id="XP_053588062.1">
    <property type="nucleotide sequence ID" value="XM_053728485.1"/>
</dbReference>
<dbReference type="EMBL" id="WUAV01000003">
    <property type="protein sequence ID" value="KAF1763218.1"/>
    <property type="molecule type" value="Genomic_DNA"/>
</dbReference>
<evidence type="ECO:0000256" key="1">
    <source>
        <dbReference type="SAM" id="SignalP"/>
    </source>
</evidence>
<accession>A0A6A5H654</accession>
<comment type="caution">
    <text evidence="2">The sequence shown here is derived from an EMBL/GenBank/DDBJ whole genome shotgun (WGS) entry which is preliminary data.</text>
</comment>
<name>A0A6A5H654_CAERE</name>
<dbReference type="AlphaFoldDB" id="A0A6A5H654"/>